<dbReference type="RefSeq" id="WP_036150522.1">
    <property type="nucleotide sequence ID" value="NZ_AVCX01000023.1"/>
</dbReference>
<keyword evidence="2" id="KW-1185">Reference proteome</keyword>
<dbReference type="Proteomes" id="UP000030437">
    <property type="component" value="Unassembled WGS sequence"/>
</dbReference>
<dbReference type="AlphaFoldDB" id="A0A0A3IUI2"/>
<evidence type="ECO:0000313" key="2">
    <source>
        <dbReference type="Proteomes" id="UP000030437"/>
    </source>
</evidence>
<gene>
    <name evidence="1" type="ORF">CD32_01770</name>
</gene>
<dbReference type="eggNOG" id="ENOG5031KTQ">
    <property type="taxonomic scope" value="Bacteria"/>
</dbReference>
<accession>A0A0A3IUI2</accession>
<evidence type="ECO:0000313" key="1">
    <source>
        <dbReference type="EMBL" id="KGR88414.1"/>
    </source>
</evidence>
<protein>
    <recommendedName>
        <fullName evidence="3">DUF4747 family protein</fullName>
    </recommendedName>
</protein>
<sequence length="312" mass="35478">MTTETKQAFIANFNCTFGKKHEPMLNHFFDVILPAFTQESKGKPKKFFFENVKLTNAQGEFALAGLIVKRTTLEVKSRYVDGQLIKTNENYPSDPYSYFVINLQNHRMVLVKNQKGSPTLSNFATLARDVLKNYVSVKNSELKDEEKIPQVLLNVVAIPFQGAILEELKKVKKINNVTLRFYPLNGDIMDNETVDHLTETLKSLGSKTGSVSFNTPTDKDNVAKVIEDTKGLMKPTIKVEYSNGTTGTLKDGSFTEVMKIQVDETESFGKNIDTITGKVINNPEFNEVSQENRSIYNRFYDKLEKHYKKLFK</sequence>
<reference evidence="1 2" key="1">
    <citation type="submission" date="2014-02" db="EMBL/GenBank/DDBJ databases">
        <title>Draft genome sequence of Lysinibacillus odysseyi NBRC 100172.</title>
        <authorList>
            <person name="Zhang F."/>
            <person name="Wang G."/>
            <person name="Zhang L."/>
        </authorList>
    </citation>
    <scope>NUCLEOTIDE SEQUENCE [LARGE SCALE GENOMIC DNA]</scope>
    <source>
        <strain evidence="1 2">NBRC 100172</strain>
    </source>
</reference>
<name>A0A0A3IUI2_9BACI</name>
<comment type="caution">
    <text evidence="1">The sequence shown here is derived from an EMBL/GenBank/DDBJ whole genome shotgun (WGS) entry which is preliminary data.</text>
</comment>
<dbReference type="OrthoDB" id="2676127at2"/>
<evidence type="ECO:0008006" key="3">
    <source>
        <dbReference type="Google" id="ProtNLM"/>
    </source>
</evidence>
<dbReference type="EMBL" id="JPVP01000040">
    <property type="protein sequence ID" value="KGR88414.1"/>
    <property type="molecule type" value="Genomic_DNA"/>
</dbReference>
<organism evidence="1 2">
    <name type="scientific">Lysinibacillus odysseyi 34hs-1 = NBRC 100172</name>
    <dbReference type="NCBI Taxonomy" id="1220589"/>
    <lineage>
        <taxon>Bacteria</taxon>
        <taxon>Bacillati</taxon>
        <taxon>Bacillota</taxon>
        <taxon>Bacilli</taxon>
        <taxon>Bacillales</taxon>
        <taxon>Bacillaceae</taxon>
        <taxon>Lysinibacillus</taxon>
    </lineage>
</organism>
<proteinExistence type="predicted"/>